<gene>
    <name evidence="2" type="ORF">VNO77_27566</name>
</gene>
<organism evidence="2 3">
    <name type="scientific">Canavalia gladiata</name>
    <name type="common">Sword bean</name>
    <name type="synonym">Dolichos gladiatus</name>
    <dbReference type="NCBI Taxonomy" id="3824"/>
    <lineage>
        <taxon>Eukaryota</taxon>
        <taxon>Viridiplantae</taxon>
        <taxon>Streptophyta</taxon>
        <taxon>Embryophyta</taxon>
        <taxon>Tracheophyta</taxon>
        <taxon>Spermatophyta</taxon>
        <taxon>Magnoliopsida</taxon>
        <taxon>eudicotyledons</taxon>
        <taxon>Gunneridae</taxon>
        <taxon>Pentapetalae</taxon>
        <taxon>rosids</taxon>
        <taxon>fabids</taxon>
        <taxon>Fabales</taxon>
        <taxon>Fabaceae</taxon>
        <taxon>Papilionoideae</taxon>
        <taxon>50 kb inversion clade</taxon>
        <taxon>NPAAA clade</taxon>
        <taxon>indigoferoid/millettioid clade</taxon>
        <taxon>Phaseoleae</taxon>
        <taxon>Canavalia</taxon>
    </lineage>
</organism>
<dbReference type="AlphaFoldDB" id="A0AAN9KX62"/>
<accession>A0AAN9KX62</accession>
<dbReference type="EMBL" id="JAYMYQ010000006">
    <property type="protein sequence ID" value="KAK7324052.1"/>
    <property type="molecule type" value="Genomic_DNA"/>
</dbReference>
<keyword evidence="3" id="KW-1185">Reference proteome</keyword>
<dbReference type="Pfam" id="PF15626">
    <property type="entry name" value="mono-CXXC"/>
    <property type="match status" value="1"/>
</dbReference>
<reference evidence="2 3" key="1">
    <citation type="submission" date="2024-01" db="EMBL/GenBank/DDBJ databases">
        <title>The genomes of 5 underutilized Papilionoideae crops provide insights into root nodulation and disease resistanc.</title>
        <authorList>
            <person name="Jiang F."/>
        </authorList>
    </citation>
    <scope>NUCLEOTIDE SEQUENCE [LARGE SCALE GENOMIC DNA]</scope>
    <source>
        <strain evidence="2">LVBAO_FW01</strain>
        <tissue evidence="2">Leaves</tissue>
    </source>
</reference>
<feature type="domain" description="Single CXXC unit" evidence="1">
    <location>
        <begin position="50"/>
        <end position="83"/>
    </location>
</feature>
<dbReference type="InterPro" id="IPR039479">
    <property type="entry name" value="Mono-CXXC"/>
</dbReference>
<evidence type="ECO:0000313" key="2">
    <source>
        <dbReference type="EMBL" id="KAK7324052.1"/>
    </source>
</evidence>
<protein>
    <recommendedName>
        <fullName evidence="1">Single CXXC unit domain-containing protein</fullName>
    </recommendedName>
</protein>
<proteinExistence type="predicted"/>
<evidence type="ECO:0000313" key="3">
    <source>
        <dbReference type="Proteomes" id="UP001367508"/>
    </source>
</evidence>
<comment type="caution">
    <text evidence="2">The sequence shown here is derived from an EMBL/GenBank/DDBJ whole genome shotgun (WGS) entry which is preliminary data.</text>
</comment>
<dbReference type="Proteomes" id="UP001367508">
    <property type="component" value="Unassembled WGS sequence"/>
</dbReference>
<name>A0AAN9KX62_CANGL</name>
<sequence>MVEMVNLLGDVLEITMGSIPVSMGTCATWEESQLVSMLEITMGSIPVSIGTCATWEESQRARTPVSDRTYRAHDPVTPSVPNSARVIVASG</sequence>
<evidence type="ECO:0000259" key="1">
    <source>
        <dbReference type="Pfam" id="PF15626"/>
    </source>
</evidence>